<accession>A0A4V3GFC4</accession>
<evidence type="ECO:0000313" key="2">
    <source>
        <dbReference type="Proteomes" id="UP000295146"/>
    </source>
</evidence>
<dbReference type="EMBL" id="SODP01000003">
    <property type="protein sequence ID" value="TDW66199.1"/>
    <property type="molecule type" value="Genomic_DNA"/>
</dbReference>
<protein>
    <submittedName>
        <fullName evidence="1">Uncharacterized protein</fullName>
    </submittedName>
</protein>
<dbReference type="AlphaFoldDB" id="A0A4V3GFC4"/>
<keyword evidence="2" id="KW-1185">Reference proteome</keyword>
<comment type="caution">
    <text evidence="1">The sequence shown here is derived from an EMBL/GenBank/DDBJ whole genome shotgun (WGS) entry which is preliminary data.</text>
</comment>
<organism evidence="1 2">
    <name type="scientific">Kribbella pratensis</name>
    <dbReference type="NCBI Taxonomy" id="2512112"/>
    <lineage>
        <taxon>Bacteria</taxon>
        <taxon>Bacillati</taxon>
        <taxon>Actinomycetota</taxon>
        <taxon>Actinomycetes</taxon>
        <taxon>Propionibacteriales</taxon>
        <taxon>Kribbellaceae</taxon>
        <taxon>Kribbella</taxon>
    </lineage>
</organism>
<reference evidence="1 2" key="1">
    <citation type="submission" date="2019-03" db="EMBL/GenBank/DDBJ databases">
        <title>Genomic Encyclopedia of Type Strains, Phase III (KMG-III): the genomes of soil and plant-associated and newly described type strains.</title>
        <authorList>
            <person name="Whitman W."/>
        </authorList>
    </citation>
    <scope>NUCLEOTIDE SEQUENCE [LARGE SCALE GENOMIC DNA]</scope>
    <source>
        <strain evidence="1 2">VKM Ac-2573</strain>
    </source>
</reference>
<name>A0A4V3GFC4_9ACTN</name>
<dbReference type="Proteomes" id="UP000295146">
    <property type="component" value="Unassembled WGS sequence"/>
</dbReference>
<evidence type="ECO:0000313" key="1">
    <source>
        <dbReference type="EMBL" id="TDW66199.1"/>
    </source>
</evidence>
<gene>
    <name evidence="1" type="ORF">EV653_6221</name>
</gene>
<proteinExistence type="predicted"/>
<sequence>MTWQFWRWRRIGPDRTGRCRSCALVLEVCEESGHSRLDYVHCFLGSRCPTHGRHWY</sequence>